<proteinExistence type="predicted"/>
<gene>
    <name evidence="2" type="ORF">DCAR_0934712</name>
</gene>
<feature type="signal peptide" evidence="1">
    <location>
        <begin position="1"/>
        <end position="19"/>
    </location>
</feature>
<keyword evidence="3" id="KW-1185">Reference proteome</keyword>
<evidence type="ECO:0000313" key="3">
    <source>
        <dbReference type="Proteomes" id="UP000077755"/>
    </source>
</evidence>
<dbReference type="EMBL" id="CP093351">
    <property type="protein sequence ID" value="WOH15175.1"/>
    <property type="molecule type" value="Genomic_DNA"/>
</dbReference>
<dbReference type="Proteomes" id="UP000077755">
    <property type="component" value="Chromosome 9"/>
</dbReference>
<keyword evidence="1" id="KW-0732">Signal</keyword>
<dbReference type="AlphaFoldDB" id="A0AAF0XWA4"/>
<evidence type="ECO:0000256" key="1">
    <source>
        <dbReference type="SAM" id="SignalP"/>
    </source>
</evidence>
<reference evidence="2" key="1">
    <citation type="journal article" date="2016" name="Nat. Genet.">
        <title>A high-quality carrot genome assembly provides new insights into carotenoid accumulation and asterid genome evolution.</title>
        <authorList>
            <person name="Iorizzo M."/>
            <person name="Ellison S."/>
            <person name="Senalik D."/>
            <person name="Zeng P."/>
            <person name="Satapoomin P."/>
            <person name="Huang J."/>
            <person name="Bowman M."/>
            <person name="Iovene M."/>
            <person name="Sanseverino W."/>
            <person name="Cavagnaro P."/>
            <person name="Yildiz M."/>
            <person name="Macko-Podgorni A."/>
            <person name="Moranska E."/>
            <person name="Grzebelus E."/>
            <person name="Grzebelus D."/>
            <person name="Ashrafi H."/>
            <person name="Zheng Z."/>
            <person name="Cheng S."/>
            <person name="Spooner D."/>
            <person name="Van Deynze A."/>
            <person name="Simon P."/>
        </authorList>
    </citation>
    <scope>NUCLEOTIDE SEQUENCE</scope>
    <source>
        <tissue evidence="2">Leaf</tissue>
    </source>
</reference>
<feature type="chain" id="PRO_5042264339" evidence="1">
    <location>
        <begin position="20"/>
        <end position="84"/>
    </location>
</feature>
<sequence length="84" mass="9458">MRTLFVFFTIIILHEYVMCSAISFQQDLGRLKRSPSPSRRLLAAETSFPVNDLNKVRAGFKETVTSAEASLRKRPPSSSNPTQN</sequence>
<organism evidence="2 3">
    <name type="scientific">Daucus carota subsp. sativus</name>
    <name type="common">Carrot</name>
    <dbReference type="NCBI Taxonomy" id="79200"/>
    <lineage>
        <taxon>Eukaryota</taxon>
        <taxon>Viridiplantae</taxon>
        <taxon>Streptophyta</taxon>
        <taxon>Embryophyta</taxon>
        <taxon>Tracheophyta</taxon>
        <taxon>Spermatophyta</taxon>
        <taxon>Magnoliopsida</taxon>
        <taxon>eudicotyledons</taxon>
        <taxon>Gunneridae</taxon>
        <taxon>Pentapetalae</taxon>
        <taxon>asterids</taxon>
        <taxon>campanulids</taxon>
        <taxon>Apiales</taxon>
        <taxon>Apiaceae</taxon>
        <taxon>Apioideae</taxon>
        <taxon>Scandiceae</taxon>
        <taxon>Daucinae</taxon>
        <taxon>Daucus</taxon>
        <taxon>Daucus sect. Daucus</taxon>
    </lineage>
</organism>
<protein>
    <submittedName>
        <fullName evidence="2">Uncharacterized protein</fullName>
    </submittedName>
</protein>
<accession>A0AAF0XWA4</accession>
<reference evidence="2" key="2">
    <citation type="submission" date="2022-03" db="EMBL/GenBank/DDBJ databases">
        <title>Draft title - Genomic analysis of global carrot germplasm unveils the trajectory of domestication and the origin of high carotenoid orange carrot.</title>
        <authorList>
            <person name="Iorizzo M."/>
            <person name="Ellison S."/>
            <person name="Senalik D."/>
            <person name="Macko-Podgorni A."/>
            <person name="Grzebelus D."/>
            <person name="Bostan H."/>
            <person name="Rolling W."/>
            <person name="Curaba J."/>
            <person name="Simon P."/>
        </authorList>
    </citation>
    <scope>NUCLEOTIDE SEQUENCE</scope>
    <source>
        <tissue evidence="2">Leaf</tissue>
    </source>
</reference>
<evidence type="ECO:0000313" key="2">
    <source>
        <dbReference type="EMBL" id="WOH15175.1"/>
    </source>
</evidence>
<name>A0AAF0XWA4_DAUCS</name>